<dbReference type="Proteomes" id="UP000035444">
    <property type="component" value="Unassembled WGS sequence"/>
</dbReference>
<dbReference type="Pfam" id="PF01541">
    <property type="entry name" value="GIY-YIG"/>
    <property type="match status" value="1"/>
</dbReference>
<dbReference type="AlphaFoldDB" id="A0A0H2MJ09"/>
<name>A0A0H2MJ09_9PROT</name>
<dbReference type="SUPFAM" id="SSF82771">
    <property type="entry name" value="GIY-YIG endonuclease"/>
    <property type="match status" value="1"/>
</dbReference>
<dbReference type="CDD" id="cd10446">
    <property type="entry name" value="GIY-YIG_unchar_1"/>
    <property type="match status" value="1"/>
</dbReference>
<proteinExistence type="predicted"/>
<sequence length="270" mass="31317">MHLFDFISVSFPQATPDTTKLHLAVRDNYGQDPLDIYLAGGFEKWQSWQSKRNFNREHIVSLIQLTETNSWLFAGAYRSVSCIWNTDHFDYKTQPIEQLNEYSGRLKIDFNRPGRQSYLKAERWVDSLCLKEMLPKKMTVREFSGYSTTKLSKAHLDIIIQQQINSWYSSLSNVSGVYLITDLKTGKLYVGSATGEEGIWQRWTDYSKNGHGTNTDLIKILNDHGSDYASNFQYTILEIADTHMTSKEIKNRETYWKEVLGSREFGYNAN</sequence>
<dbReference type="EMBL" id="LAQL01000002">
    <property type="protein sequence ID" value="KLN62176.1"/>
    <property type="molecule type" value="Genomic_DNA"/>
</dbReference>
<keyword evidence="3" id="KW-1185">Reference proteome</keyword>
<dbReference type="InterPro" id="IPR035901">
    <property type="entry name" value="GIY-YIG_endonuc_sf"/>
</dbReference>
<evidence type="ECO:0000259" key="1">
    <source>
        <dbReference type="PROSITE" id="PS50164"/>
    </source>
</evidence>
<comment type="caution">
    <text evidence="2">The sequence shown here is derived from an EMBL/GenBank/DDBJ whole genome shotgun (WGS) entry which is preliminary data.</text>
</comment>
<protein>
    <recommendedName>
        <fullName evidence="1">GIY-YIG domain-containing protein</fullName>
    </recommendedName>
</protein>
<evidence type="ECO:0000313" key="3">
    <source>
        <dbReference type="Proteomes" id="UP000035444"/>
    </source>
</evidence>
<dbReference type="OrthoDB" id="89044at2"/>
<reference evidence="2 3" key="1">
    <citation type="submission" date="2015-03" db="EMBL/GenBank/DDBJ databases">
        <title>Genome Sequence of Kiloniella spongiae MEBiC09566, isolated from a marine sponge.</title>
        <authorList>
            <person name="Shao Z."/>
            <person name="Wang L."/>
            <person name="Li X."/>
        </authorList>
    </citation>
    <scope>NUCLEOTIDE SEQUENCE [LARGE SCALE GENOMIC DNA]</scope>
    <source>
        <strain evidence="2 3">MEBiC09566</strain>
    </source>
</reference>
<dbReference type="RefSeq" id="WP_047762301.1">
    <property type="nucleotide sequence ID" value="NZ_LAQL01000002.1"/>
</dbReference>
<feature type="domain" description="GIY-YIG" evidence="1">
    <location>
        <begin position="173"/>
        <end position="269"/>
    </location>
</feature>
<dbReference type="PROSITE" id="PS50164">
    <property type="entry name" value="GIY_YIG"/>
    <property type="match status" value="1"/>
</dbReference>
<evidence type="ECO:0000313" key="2">
    <source>
        <dbReference type="EMBL" id="KLN62176.1"/>
    </source>
</evidence>
<dbReference type="PATRIC" id="fig|1489064.4.peg.1154"/>
<dbReference type="STRING" id="1489064.WH96_01180"/>
<dbReference type="Gene3D" id="3.40.1440.10">
    <property type="entry name" value="GIY-YIG endonuclease"/>
    <property type="match status" value="1"/>
</dbReference>
<accession>A0A0H2MJ09</accession>
<dbReference type="InterPro" id="IPR000305">
    <property type="entry name" value="GIY-YIG_endonuc"/>
</dbReference>
<organism evidence="2 3">
    <name type="scientific">Kiloniella spongiae</name>
    <dbReference type="NCBI Taxonomy" id="1489064"/>
    <lineage>
        <taxon>Bacteria</taxon>
        <taxon>Pseudomonadati</taxon>
        <taxon>Pseudomonadota</taxon>
        <taxon>Alphaproteobacteria</taxon>
        <taxon>Rhodospirillales</taxon>
        <taxon>Kiloniellaceae</taxon>
        <taxon>Kiloniella</taxon>
    </lineage>
</organism>
<gene>
    <name evidence="2" type="ORF">WH96_01180</name>
</gene>